<feature type="transmembrane region" description="Helical" evidence="11">
    <location>
        <begin position="314"/>
        <end position="340"/>
    </location>
</feature>
<evidence type="ECO:0000259" key="12">
    <source>
        <dbReference type="SMART" id="SM00079"/>
    </source>
</evidence>
<evidence type="ECO:0000256" key="2">
    <source>
        <dbReference type="ARBA" id="ARBA00022448"/>
    </source>
</evidence>
<dbReference type="InterPro" id="IPR001828">
    <property type="entry name" value="ANF_lig-bd_rcpt"/>
</dbReference>
<dbReference type="GO" id="GO:0016020">
    <property type="term" value="C:membrane"/>
    <property type="evidence" value="ECO:0007669"/>
    <property type="project" value="UniProtKB-SubCell"/>
</dbReference>
<dbReference type="InterPro" id="IPR015683">
    <property type="entry name" value="Ionotropic_Glu_rcpt"/>
</dbReference>
<evidence type="ECO:0000256" key="11">
    <source>
        <dbReference type="SAM" id="Phobius"/>
    </source>
</evidence>
<dbReference type="PANTHER" id="PTHR18966">
    <property type="entry name" value="IONOTROPIC GLUTAMATE RECEPTOR"/>
    <property type="match status" value="1"/>
</dbReference>
<accession>A0A2U1L9C1</accession>
<keyword evidence="10" id="KW-0407">Ion channel</keyword>
<organism evidence="13 14">
    <name type="scientific">Artemisia annua</name>
    <name type="common">Sweet wormwood</name>
    <dbReference type="NCBI Taxonomy" id="35608"/>
    <lineage>
        <taxon>Eukaryota</taxon>
        <taxon>Viridiplantae</taxon>
        <taxon>Streptophyta</taxon>
        <taxon>Embryophyta</taxon>
        <taxon>Tracheophyta</taxon>
        <taxon>Spermatophyta</taxon>
        <taxon>Magnoliopsida</taxon>
        <taxon>eudicotyledons</taxon>
        <taxon>Gunneridae</taxon>
        <taxon>Pentapetalae</taxon>
        <taxon>asterids</taxon>
        <taxon>campanulids</taxon>
        <taxon>Asterales</taxon>
        <taxon>Asteraceae</taxon>
        <taxon>Asteroideae</taxon>
        <taxon>Anthemideae</taxon>
        <taxon>Artemisiinae</taxon>
        <taxon>Artemisia</taxon>
    </lineage>
</organism>
<dbReference type="Pfam" id="PF01094">
    <property type="entry name" value="ANF_receptor"/>
    <property type="match status" value="1"/>
</dbReference>
<dbReference type="InterPro" id="IPR028082">
    <property type="entry name" value="Peripla_BP_I"/>
</dbReference>
<dbReference type="Gene3D" id="1.10.287.70">
    <property type="match status" value="1"/>
</dbReference>
<dbReference type="Pfam" id="PF00060">
    <property type="entry name" value="Lig_chan"/>
    <property type="match status" value="1"/>
</dbReference>
<dbReference type="AlphaFoldDB" id="A0A2U1L9C1"/>
<keyword evidence="9" id="KW-1071">Ligand-gated ion channel</keyword>
<dbReference type="SUPFAM" id="SSF53822">
    <property type="entry name" value="Periplasmic binding protein-like I"/>
    <property type="match status" value="1"/>
</dbReference>
<protein>
    <submittedName>
        <fullName evidence="13">Ionotropic glutamate receptor, metazoa, Periplasmic binding protein-like I</fullName>
    </submittedName>
</protein>
<evidence type="ECO:0000256" key="3">
    <source>
        <dbReference type="ARBA" id="ARBA00022692"/>
    </source>
</evidence>
<keyword evidence="14" id="KW-1185">Reference proteome</keyword>
<feature type="transmembrane region" description="Helical" evidence="11">
    <location>
        <begin position="355"/>
        <end position="373"/>
    </location>
</feature>
<proteinExistence type="predicted"/>
<name>A0A2U1L9C1_ARTAN</name>
<comment type="subcellular location">
    <subcellularLocation>
        <location evidence="1">Membrane</location>
        <topology evidence="1">Multi-pass membrane protein</topology>
    </subcellularLocation>
</comment>
<dbReference type="GO" id="GO:0015276">
    <property type="term" value="F:ligand-gated monoatomic ion channel activity"/>
    <property type="evidence" value="ECO:0007669"/>
    <property type="project" value="InterPro"/>
</dbReference>
<dbReference type="Pfam" id="PF00497">
    <property type="entry name" value="SBP_bac_3"/>
    <property type="match status" value="1"/>
</dbReference>
<dbReference type="CDD" id="cd13686">
    <property type="entry name" value="GluR_Plant"/>
    <property type="match status" value="1"/>
</dbReference>
<dbReference type="EMBL" id="PKPP01010680">
    <property type="protein sequence ID" value="PWA45598.1"/>
    <property type="molecule type" value="Genomic_DNA"/>
</dbReference>
<evidence type="ECO:0000256" key="10">
    <source>
        <dbReference type="ARBA" id="ARBA00023303"/>
    </source>
</evidence>
<keyword evidence="4 11" id="KW-1133">Transmembrane helix</keyword>
<feature type="domain" description="Ionotropic glutamate receptor C-terminal" evidence="12">
    <location>
        <begin position="202"/>
        <end position="538"/>
    </location>
</feature>
<dbReference type="SUPFAM" id="SSF53850">
    <property type="entry name" value="Periplasmic binding protein-like II"/>
    <property type="match status" value="1"/>
</dbReference>
<evidence type="ECO:0000256" key="9">
    <source>
        <dbReference type="ARBA" id="ARBA00023286"/>
    </source>
</evidence>
<evidence type="ECO:0000313" key="13">
    <source>
        <dbReference type="EMBL" id="PWA45598.1"/>
    </source>
</evidence>
<feature type="transmembrane region" description="Helical" evidence="11">
    <location>
        <begin position="557"/>
        <end position="580"/>
    </location>
</feature>
<keyword evidence="8" id="KW-0325">Glycoprotein</keyword>
<feature type="transmembrane region" description="Helical" evidence="11">
    <location>
        <begin position="385"/>
        <end position="411"/>
    </location>
</feature>
<evidence type="ECO:0000256" key="4">
    <source>
        <dbReference type="ARBA" id="ARBA00022989"/>
    </source>
</evidence>
<dbReference type="Proteomes" id="UP000245207">
    <property type="component" value="Unassembled WGS sequence"/>
</dbReference>
<dbReference type="Gene3D" id="3.40.190.10">
    <property type="entry name" value="Periplasmic binding protein-like II"/>
    <property type="match status" value="1"/>
</dbReference>
<evidence type="ECO:0000256" key="1">
    <source>
        <dbReference type="ARBA" id="ARBA00004141"/>
    </source>
</evidence>
<keyword evidence="6 11" id="KW-0472">Membrane</keyword>
<evidence type="ECO:0000256" key="5">
    <source>
        <dbReference type="ARBA" id="ARBA00023065"/>
    </source>
</evidence>
<evidence type="ECO:0000256" key="7">
    <source>
        <dbReference type="ARBA" id="ARBA00023170"/>
    </source>
</evidence>
<sequence>MYGESVQPLLKRKEELEVGYREALLDKKRSVQKLDEQIILNNRKVQALLKENSDLKSENSRLQKTTSNFKSNKTCILGYKSEKSIVYALRAYDATSVVVKAIQDSKGSSSSINLLQTITHTQLNGVSGNISFIDGKLAQLPTFSIINVIGRSYREIELWSPAFGFSNFKLSGEGNLDLVYWPGGTQSIPPGRVSRNEGNPLKIGVPAKGAFKQFFNVSYDTEKNETFVTGFSIQVFEAAVKQLPYSLSYVFIPYYGSYDDMVAEVCNKTLDAAVSDTEIMADRYEYALFFHPYMESRLVMVVPVKPNSMKETFFFIYAFTTKMWIILLTMTLATVSVVWFNEHVDNNKDFQASSTFEYITKMLWFAVAVLSLANRELIKSNLSRLALGSWFLVNVMIAACFTATLSSIMTISRFQPSIDLQRSNGVVGCNGNSFIVRYLVNVLHFTPENIKHINSIEDYPTAFEKGEIAAAFFVSPHADVFLAQYCNRFEKVGRTHKLGGFGFVFGKGSTLVEDISEAVLKVTQNGEINILQGKMLDSFSDCSQSAIFPGTLGPGPFTGMFLLTGGISAFVFFSTLVRLFSENEEWILNLTHSNLITRRVGKWWTLLLQIRVVNRNHVVDLIPNQAAA</sequence>
<keyword evidence="3 11" id="KW-0812">Transmembrane</keyword>
<keyword evidence="7 13" id="KW-0675">Receptor</keyword>
<evidence type="ECO:0000313" key="14">
    <source>
        <dbReference type="Proteomes" id="UP000245207"/>
    </source>
</evidence>
<dbReference type="InterPro" id="IPR001638">
    <property type="entry name" value="Solute-binding_3/MltF_N"/>
</dbReference>
<dbReference type="SMART" id="SM00079">
    <property type="entry name" value="PBPe"/>
    <property type="match status" value="1"/>
</dbReference>
<keyword evidence="5" id="KW-0406">Ion transport</keyword>
<keyword evidence="2" id="KW-0813">Transport</keyword>
<dbReference type="Gene3D" id="3.40.50.2300">
    <property type="match status" value="2"/>
</dbReference>
<dbReference type="InterPro" id="IPR001320">
    <property type="entry name" value="Iontro_rcpt_C"/>
</dbReference>
<evidence type="ECO:0000256" key="8">
    <source>
        <dbReference type="ARBA" id="ARBA00023180"/>
    </source>
</evidence>
<dbReference type="OrthoDB" id="5984008at2759"/>
<reference evidence="13 14" key="1">
    <citation type="journal article" date="2018" name="Mol. Plant">
        <title>The genome of Artemisia annua provides insight into the evolution of Asteraceae family and artemisinin biosynthesis.</title>
        <authorList>
            <person name="Shen Q."/>
            <person name="Zhang L."/>
            <person name="Liao Z."/>
            <person name="Wang S."/>
            <person name="Yan T."/>
            <person name="Shi P."/>
            <person name="Liu M."/>
            <person name="Fu X."/>
            <person name="Pan Q."/>
            <person name="Wang Y."/>
            <person name="Lv Z."/>
            <person name="Lu X."/>
            <person name="Zhang F."/>
            <person name="Jiang W."/>
            <person name="Ma Y."/>
            <person name="Chen M."/>
            <person name="Hao X."/>
            <person name="Li L."/>
            <person name="Tang Y."/>
            <person name="Lv G."/>
            <person name="Zhou Y."/>
            <person name="Sun X."/>
            <person name="Brodelius P.E."/>
            <person name="Rose J.K.C."/>
            <person name="Tang K."/>
        </authorList>
    </citation>
    <scope>NUCLEOTIDE SEQUENCE [LARGE SCALE GENOMIC DNA]</scope>
    <source>
        <strain evidence="14">cv. Huhao1</strain>
        <tissue evidence="13">Leaf</tissue>
    </source>
</reference>
<gene>
    <name evidence="13" type="ORF">CTI12_AA521050</name>
</gene>
<evidence type="ECO:0000256" key="6">
    <source>
        <dbReference type="ARBA" id="ARBA00023136"/>
    </source>
</evidence>
<comment type="caution">
    <text evidence="13">The sequence shown here is derived from an EMBL/GenBank/DDBJ whole genome shotgun (WGS) entry which is preliminary data.</text>
</comment>